<keyword evidence="7" id="KW-0539">Nucleus</keyword>
<dbReference type="Pfam" id="PF00400">
    <property type="entry name" value="WD40"/>
    <property type="match status" value="6"/>
</dbReference>
<feature type="region of interest" description="Disordered" evidence="9">
    <location>
        <begin position="1"/>
        <end position="84"/>
    </location>
</feature>
<comment type="subcellular location">
    <subcellularLocation>
        <location evidence="1">Nucleus</location>
    </subcellularLocation>
</comment>
<dbReference type="CDD" id="cd08044">
    <property type="entry name" value="TAF5_NTD2"/>
    <property type="match status" value="1"/>
</dbReference>
<dbReference type="GeneID" id="30037307"/>
<dbReference type="GO" id="GO:0003682">
    <property type="term" value="F:chromatin binding"/>
    <property type="evidence" value="ECO:0007669"/>
    <property type="project" value="EnsemblFungi"/>
</dbReference>
<dbReference type="PROSITE" id="PS00678">
    <property type="entry name" value="WD_REPEATS_1"/>
    <property type="match status" value="3"/>
</dbReference>
<dbReference type="SUPFAM" id="SSF50978">
    <property type="entry name" value="WD40 repeat-like"/>
    <property type="match status" value="1"/>
</dbReference>
<dbReference type="PRINTS" id="PR00320">
    <property type="entry name" value="GPROTEINBRPT"/>
</dbReference>
<evidence type="ECO:0000256" key="2">
    <source>
        <dbReference type="ARBA" id="ARBA00009435"/>
    </source>
</evidence>
<dbReference type="GO" id="GO:0000124">
    <property type="term" value="C:SAGA complex"/>
    <property type="evidence" value="ECO:0007669"/>
    <property type="project" value="EnsemblFungi"/>
</dbReference>
<dbReference type="GO" id="GO:0016251">
    <property type="term" value="F:RNA polymerase II general transcription initiation factor activity"/>
    <property type="evidence" value="ECO:0007669"/>
    <property type="project" value="TreeGrafter"/>
</dbReference>
<feature type="region of interest" description="Disordered" evidence="9">
    <location>
        <begin position="729"/>
        <end position="771"/>
    </location>
</feature>
<reference evidence="11 12" key="1">
    <citation type="submission" date="2016-02" db="EMBL/GenBank/DDBJ databases">
        <title>Complete genome sequence and transcriptome regulation of the pentose utilising yeast Sugiyamaella lignohabitans.</title>
        <authorList>
            <person name="Bellasio M."/>
            <person name="Peymann A."/>
            <person name="Valli M."/>
            <person name="Sipitzky M."/>
            <person name="Graf A."/>
            <person name="Sauer M."/>
            <person name="Marx H."/>
            <person name="Mattanovich D."/>
        </authorList>
    </citation>
    <scope>NUCLEOTIDE SEQUENCE [LARGE SCALE GENOMIC DNA]</scope>
    <source>
        <strain evidence="11 12">CBS 10342</strain>
    </source>
</reference>
<evidence type="ECO:0000313" key="12">
    <source>
        <dbReference type="Proteomes" id="UP000189580"/>
    </source>
</evidence>
<keyword evidence="4" id="KW-0677">Repeat</keyword>
<dbReference type="KEGG" id="slb:AWJ20_5101"/>
<keyword evidence="3 8" id="KW-0853">WD repeat</keyword>
<feature type="repeat" description="WD" evidence="8">
    <location>
        <begin position="475"/>
        <end position="516"/>
    </location>
</feature>
<feature type="repeat" description="WD" evidence="8">
    <location>
        <begin position="654"/>
        <end position="695"/>
    </location>
</feature>
<feature type="repeat" description="WD" evidence="8">
    <location>
        <begin position="570"/>
        <end position="602"/>
    </location>
</feature>
<feature type="repeat" description="WD" evidence="8">
    <location>
        <begin position="704"/>
        <end position="733"/>
    </location>
</feature>
<keyword evidence="5" id="KW-0805">Transcription regulation</keyword>
<dbReference type="GO" id="GO:0043130">
    <property type="term" value="F:ubiquitin binding"/>
    <property type="evidence" value="ECO:0007669"/>
    <property type="project" value="EnsemblFungi"/>
</dbReference>
<dbReference type="GO" id="GO:0042802">
    <property type="term" value="F:identical protein binding"/>
    <property type="evidence" value="ECO:0007669"/>
    <property type="project" value="EnsemblFungi"/>
</dbReference>
<dbReference type="PANTHER" id="PTHR19879">
    <property type="entry name" value="TRANSCRIPTION INITIATION FACTOR TFIID"/>
    <property type="match status" value="1"/>
</dbReference>
<dbReference type="PROSITE" id="PS50082">
    <property type="entry name" value="WD_REPEATS_2"/>
    <property type="match status" value="6"/>
</dbReference>
<feature type="compositionally biased region" description="Gly residues" evidence="9">
    <location>
        <begin position="45"/>
        <end position="54"/>
    </location>
</feature>
<evidence type="ECO:0000256" key="7">
    <source>
        <dbReference type="ARBA" id="ARBA00023242"/>
    </source>
</evidence>
<dbReference type="EMBL" id="CP014502">
    <property type="protein sequence ID" value="ANB14143.1"/>
    <property type="molecule type" value="Genomic_DNA"/>
</dbReference>
<dbReference type="SMART" id="SM00320">
    <property type="entry name" value="WD40"/>
    <property type="match status" value="6"/>
</dbReference>
<sequence length="808" mass="86005">MVPPPVTPGQGGPQTPVNNVGTPVAGGQGQPVRPMVNSAGQNGAVAGGTAGAGGAVRPPGTPTAGPAGGAGAPGQPPQPGQPLPLVDLNRIVLEYLNKKGYSRTEAMLRMESSRIPAPPANNVGPNGGVRTGPMGRPGQQTPDMGAAGAAGTGKPVIAAPSEPPEAYVAAYRALKNWTDRSLDLYRPELRRILYPVFVHIFLELISKDHGAIAKDFFDEYSQDQAVVHSQDIEKLSAISLPSHVKENELAKAFLEQEYKLTVSRTSLDLLLYFVYEIEQSGGSIIIRLLNQYMDIQVTSARPSITDTESVLNPDEGLIGIHGTGRGTGQSTSGGGSGGSGGAGGAAAVAAQQSQIDSFNSQPLKLGHLPMDADFQKDVTTALEEKDKQLAASGDEAANAAVGTTGYKTLSEEFAAQIKQQESESGKNAPTRESLPLPKYKSVDVELEVKKIIDSRAKIHLGTTQTPLPSVCMYTFHNTHDGLNCLDFSDDSSLVAGGFSDSFVKVWSLKGDKLSSVVKDDVPSTSKRLIGHSGPVFGTSFSSDNRYLLSCSEDNTARLWSLDTYSALVSYKGHNHPVWDVKFGPYNHYFATASHDHTARLWSCDHIYPLRIFAGHLSDVDTVSFHPNGTYVFTGSSDKTCRMWDINKGSAVRVFIGHTGAVNTTAVSPDGRWLATAGEDSVINVWDIGSGRRLKSMKGHGRTSIYSLAFSRDGAVLVSGGADHSVRTWDIRKGTHDGGPEPEVFKNESKTANIPDPSTADPASGDRKKTKEVVATSDHLAVYHTKRTPVYKVAFTRRNLCLAGGAFSN</sequence>
<evidence type="ECO:0000256" key="1">
    <source>
        <dbReference type="ARBA" id="ARBA00004123"/>
    </source>
</evidence>
<dbReference type="Pfam" id="PF08513">
    <property type="entry name" value="LisH"/>
    <property type="match status" value="1"/>
</dbReference>
<dbReference type="GO" id="GO:0006325">
    <property type="term" value="P:chromatin organization"/>
    <property type="evidence" value="ECO:0007669"/>
    <property type="project" value="EnsemblFungi"/>
</dbReference>
<dbReference type="PROSITE" id="PS50896">
    <property type="entry name" value="LISH"/>
    <property type="match status" value="1"/>
</dbReference>
<dbReference type="InterPro" id="IPR037264">
    <property type="entry name" value="TFIID_NTD2_sf"/>
</dbReference>
<dbReference type="Gene3D" id="2.130.10.10">
    <property type="entry name" value="YVTN repeat-like/Quinoprotein amine dehydrogenase"/>
    <property type="match status" value="2"/>
</dbReference>
<feature type="compositionally biased region" description="Gly residues" evidence="9">
    <location>
        <begin position="321"/>
        <end position="344"/>
    </location>
</feature>
<dbReference type="AlphaFoldDB" id="A0A167EJ71"/>
<evidence type="ECO:0000256" key="6">
    <source>
        <dbReference type="ARBA" id="ARBA00023163"/>
    </source>
</evidence>
<dbReference type="InterPro" id="IPR015943">
    <property type="entry name" value="WD40/YVTN_repeat-like_dom_sf"/>
</dbReference>
<dbReference type="GO" id="GO:0045944">
    <property type="term" value="P:positive regulation of transcription by RNA polymerase II"/>
    <property type="evidence" value="ECO:0007669"/>
    <property type="project" value="EnsemblFungi"/>
</dbReference>
<dbReference type="InterPro" id="IPR020472">
    <property type="entry name" value="WD40_PAC1"/>
</dbReference>
<gene>
    <name evidence="11" type="primary">TAF5</name>
    <name evidence="11" type="ORF">AWJ20_5101</name>
</gene>
<dbReference type="InterPro" id="IPR006594">
    <property type="entry name" value="LisH"/>
</dbReference>
<dbReference type="RefSeq" id="XP_018736620.1">
    <property type="nucleotide sequence ID" value="XM_018882222.1"/>
</dbReference>
<dbReference type="InterPro" id="IPR007582">
    <property type="entry name" value="TFIID_NTD2"/>
</dbReference>
<evidence type="ECO:0000259" key="10">
    <source>
        <dbReference type="Pfam" id="PF04494"/>
    </source>
</evidence>
<feature type="domain" description="TFIID subunit TAF5 NTD2" evidence="10">
    <location>
        <begin position="163"/>
        <end position="293"/>
    </location>
</feature>
<dbReference type="InterPro" id="IPR001680">
    <property type="entry name" value="WD40_rpt"/>
</dbReference>
<name>A0A167EJ71_9ASCO</name>
<dbReference type="GO" id="GO:0046695">
    <property type="term" value="C:SLIK (SAGA-like) complex"/>
    <property type="evidence" value="ECO:0007669"/>
    <property type="project" value="EnsemblFungi"/>
</dbReference>
<dbReference type="Pfam" id="PF04494">
    <property type="entry name" value="TFIID_NTD2"/>
    <property type="match status" value="1"/>
</dbReference>
<dbReference type="GO" id="GO:0005669">
    <property type="term" value="C:transcription factor TFIID complex"/>
    <property type="evidence" value="ECO:0007669"/>
    <property type="project" value="EnsemblFungi"/>
</dbReference>
<evidence type="ECO:0000313" key="11">
    <source>
        <dbReference type="EMBL" id="ANB14143.1"/>
    </source>
</evidence>
<dbReference type="GO" id="GO:0006367">
    <property type="term" value="P:transcription initiation at RNA polymerase II promoter"/>
    <property type="evidence" value="ECO:0007669"/>
    <property type="project" value="TreeGrafter"/>
</dbReference>
<feature type="region of interest" description="Disordered" evidence="9">
    <location>
        <begin position="321"/>
        <end position="346"/>
    </location>
</feature>
<feature type="compositionally biased region" description="Low complexity" evidence="9">
    <location>
        <begin position="55"/>
        <end position="65"/>
    </location>
</feature>
<feature type="repeat" description="WD" evidence="8">
    <location>
        <begin position="612"/>
        <end position="653"/>
    </location>
</feature>
<dbReference type="PROSITE" id="PS50294">
    <property type="entry name" value="WD_REPEATS_REGION"/>
    <property type="match status" value="5"/>
</dbReference>
<proteinExistence type="inferred from homology"/>
<protein>
    <submittedName>
        <fullName evidence="11">Taf5p</fullName>
    </submittedName>
</protein>
<accession>A0A167EJ71</accession>
<keyword evidence="12" id="KW-1185">Reference proteome</keyword>
<evidence type="ECO:0000256" key="8">
    <source>
        <dbReference type="PROSITE-ProRule" id="PRU00221"/>
    </source>
</evidence>
<evidence type="ECO:0000256" key="3">
    <source>
        <dbReference type="ARBA" id="ARBA00022574"/>
    </source>
</evidence>
<dbReference type="GO" id="GO:0060090">
    <property type="term" value="F:molecular adaptor activity"/>
    <property type="evidence" value="ECO:0007669"/>
    <property type="project" value="EnsemblFungi"/>
</dbReference>
<organism evidence="11 12">
    <name type="scientific">Sugiyamaella lignohabitans</name>
    <dbReference type="NCBI Taxonomy" id="796027"/>
    <lineage>
        <taxon>Eukaryota</taxon>
        <taxon>Fungi</taxon>
        <taxon>Dikarya</taxon>
        <taxon>Ascomycota</taxon>
        <taxon>Saccharomycotina</taxon>
        <taxon>Dipodascomycetes</taxon>
        <taxon>Dipodascales</taxon>
        <taxon>Trichomonascaceae</taxon>
        <taxon>Sugiyamaella</taxon>
    </lineage>
</organism>
<feature type="compositionally biased region" description="Basic and acidic residues" evidence="9">
    <location>
        <begin position="729"/>
        <end position="748"/>
    </location>
</feature>
<keyword evidence="6" id="KW-0804">Transcription</keyword>
<comment type="similarity">
    <text evidence="2">Belongs to the WD repeat TAF5 family.</text>
</comment>
<dbReference type="CDD" id="cd00200">
    <property type="entry name" value="WD40"/>
    <property type="match status" value="1"/>
</dbReference>
<dbReference type="Gene3D" id="1.25.40.500">
    <property type="entry name" value="TFIID subunit TAF5, NTD2 domain"/>
    <property type="match status" value="1"/>
</dbReference>
<dbReference type="SUPFAM" id="SSF160897">
    <property type="entry name" value="Taf5 N-terminal domain-like"/>
    <property type="match status" value="1"/>
</dbReference>
<dbReference type="PANTHER" id="PTHR19879:SF1">
    <property type="entry name" value="CANNONBALL-RELATED"/>
    <property type="match status" value="1"/>
</dbReference>
<dbReference type="Proteomes" id="UP000189580">
    <property type="component" value="Chromosome d"/>
</dbReference>
<dbReference type="SMART" id="SM00667">
    <property type="entry name" value="LisH"/>
    <property type="match status" value="1"/>
</dbReference>
<evidence type="ECO:0000256" key="5">
    <source>
        <dbReference type="ARBA" id="ARBA00023015"/>
    </source>
</evidence>
<feature type="repeat" description="WD" evidence="8">
    <location>
        <begin position="528"/>
        <end position="569"/>
    </location>
</feature>
<evidence type="ECO:0000256" key="4">
    <source>
        <dbReference type="ARBA" id="ARBA00022737"/>
    </source>
</evidence>
<dbReference type="OrthoDB" id="10266330at2759"/>
<evidence type="ECO:0000256" key="9">
    <source>
        <dbReference type="SAM" id="MobiDB-lite"/>
    </source>
</evidence>
<dbReference type="InterPro" id="IPR019775">
    <property type="entry name" value="WD40_repeat_CS"/>
</dbReference>
<dbReference type="InterPro" id="IPR036322">
    <property type="entry name" value="WD40_repeat_dom_sf"/>
</dbReference>